<feature type="transmembrane region" description="Helical" evidence="6">
    <location>
        <begin position="192"/>
        <end position="210"/>
    </location>
</feature>
<protein>
    <submittedName>
        <fullName evidence="7">Branched-chain amino acid ABC transporter permease</fullName>
    </submittedName>
</protein>
<dbReference type="Proteomes" id="UP000500895">
    <property type="component" value="Chromosome"/>
</dbReference>
<keyword evidence="2" id="KW-1003">Cell membrane</keyword>
<evidence type="ECO:0000256" key="3">
    <source>
        <dbReference type="ARBA" id="ARBA00022692"/>
    </source>
</evidence>
<keyword evidence="5 6" id="KW-0472">Membrane</keyword>
<dbReference type="AlphaFoldDB" id="A0A6G9A7L9"/>
<evidence type="ECO:0000313" key="7">
    <source>
        <dbReference type="EMBL" id="QIP08304.1"/>
    </source>
</evidence>
<evidence type="ECO:0000313" key="8">
    <source>
        <dbReference type="Proteomes" id="UP000500895"/>
    </source>
</evidence>
<dbReference type="EMBL" id="CP050066">
    <property type="protein sequence ID" value="QIP08304.1"/>
    <property type="molecule type" value="Genomic_DNA"/>
</dbReference>
<evidence type="ECO:0000256" key="2">
    <source>
        <dbReference type="ARBA" id="ARBA00022475"/>
    </source>
</evidence>
<evidence type="ECO:0000256" key="6">
    <source>
        <dbReference type="SAM" id="Phobius"/>
    </source>
</evidence>
<name>A0A6G9A7L9_9BRAD</name>
<feature type="transmembrane region" description="Helical" evidence="6">
    <location>
        <begin position="40"/>
        <end position="57"/>
    </location>
</feature>
<gene>
    <name evidence="7" type="ORF">HAV00_19430</name>
</gene>
<dbReference type="PANTHER" id="PTHR30482:SF10">
    <property type="entry name" value="HIGH-AFFINITY BRANCHED-CHAIN AMINO ACID TRANSPORT PROTEIN BRAE"/>
    <property type="match status" value="1"/>
</dbReference>
<evidence type="ECO:0000256" key="1">
    <source>
        <dbReference type="ARBA" id="ARBA00004651"/>
    </source>
</evidence>
<dbReference type="GO" id="GO:0005886">
    <property type="term" value="C:plasma membrane"/>
    <property type="evidence" value="ECO:0007669"/>
    <property type="project" value="UniProtKB-SubCell"/>
</dbReference>
<keyword evidence="3 6" id="KW-0812">Transmembrane</keyword>
<feature type="transmembrane region" description="Helical" evidence="6">
    <location>
        <begin position="315"/>
        <end position="333"/>
    </location>
</feature>
<feature type="transmembrane region" description="Helical" evidence="6">
    <location>
        <begin position="63"/>
        <end position="82"/>
    </location>
</feature>
<dbReference type="InterPro" id="IPR043428">
    <property type="entry name" value="LivM-like"/>
</dbReference>
<feature type="transmembrane region" description="Helical" evidence="6">
    <location>
        <begin position="243"/>
        <end position="261"/>
    </location>
</feature>
<evidence type="ECO:0000256" key="4">
    <source>
        <dbReference type="ARBA" id="ARBA00022989"/>
    </source>
</evidence>
<reference evidence="7 8" key="1">
    <citation type="journal article" date="2020" name="Int. J. Syst. Evol. Microbiol.">
        <title>Description and complete genome sequences of Bradyrhizobium symbiodeficiens sp. nov., a non-symbiotic bacterium associated with legumes native to Canada.</title>
        <authorList>
            <person name="Bromfield E.S.P."/>
            <person name="Cloutier S."/>
            <person name="Nguyen H.D.T."/>
        </authorList>
    </citation>
    <scope>NUCLEOTIDE SEQUENCE [LARGE SCALE GENOMIC DNA]</scope>
    <source>
        <strain evidence="7 8">101S1MB</strain>
    </source>
</reference>
<organism evidence="7 8">
    <name type="scientific">Bradyrhizobium symbiodeficiens</name>
    <dbReference type="NCBI Taxonomy" id="1404367"/>
    <lineage>
        <taxon>Bacteria</taxon>
        <taxon>Pseudomonadati</taxon>
        <taxon>Pseudomonadota</taxon>
        <taxon>Alphaproteobacteria</taxon>
        <taxon>Hyphomicrobiales</taxon>
        <taxon>Nitrobacteraceae</taxon>
        <taxon>Bradyrhizobium</taxon>
    </lineage>
</organism>
<dbReference type="Pfam" id="PF02653">
    <property type="entry name" value="BPD_transp_2"/>
    <property type="match status" value="1"/>
</dbReference>
<feature type="transmembrane region" description="Helical" evidence="6">
    <location>
        <begin position="281"/>
        <end position="303"/>
    </location>
</feature>
<dbReference type="PANTHER" id="PTHR30482">
    <property type="entry name" value="HIGH-AFFINITY BRANCHED-CHAIN AMINO ACID TRANSPORT SYSTEM PERMEASE"/>
    <property type="match status" value="1"/>
</dbReference>
<dbReference type="GO" id="GO:0015658">
    <property type="term" value="F:branched-chain amino acid transmembrane transporter activity"/>
    <property type="evidence" value="ECO:0007669"/>
    <property type="project" value="InterPro"/>
</dbReference>
<accession>A0A6G9A7L9</accession>
<keyword evidence="4 6" id="KW-1133">Transmembrane helix</keyword>
<dbReference type="RefSeq" id="WP_166468474.1">
    <property type="nucleotide sequence ID" value="NZ_CP050066.2"/>
</dbReference>
<feature type="transmembrane region" description="Helical" evidence="6">
    <location>
        <begin position="94"/>
        <end position="111"/>
    </location>
</feature>
<dbReference type="InterPro" id="IPR001851">
    <property type="entry name" value="ABC_transp_permease"/>
</dbReference>
<feature type="transmembrane region" description="Helical" evidence="6">
    <location>
        <begin position="143"/>
        <end position="163"/>
    </location>
</feature>
<evidence type="ECO:0000256" key="5">
    <source>
        <dbReference type="ARBA" id="ARBA00023136"/>
    </source>
</evidence>
<dbReference type="CDD" id="cd06581">
    <property type="entry name" value="TM_PBP1_LivM_like"/>
    <property type="match status" value="1"/>
</dbReference>
<comment type="subcellular location">
    <subcellularLocation>
        <location evidence="1">Cell membrane</location>
        <topology evidence="1">Multi-pass membrane protein</topology>
    </subcellularLocation>
</comment>
<proteinExistence type="predicted"/>
<feature type="transmembrane region" description="Helical" evidence="6">
    <location>
        <begin position="117"/>
        <end position="136"/>
    </location>
</feature>
<sequence length="354" mass="37043">MAKSSSIGTEMAIQDFGTMMDRKRAGAMNGDRARRAAREAIYVACAVAAIAAFAFAFTDPFVVTLAGYTCAFALFALSINIILGGVGEVPLGQCLFFGVGAYGAAIGMGKLGLPFEVAVLIALMLSVVLAAIIGVITLRLTGAYFSIVSWGLTGVAMVAATNLEEITGGPLGLFGFPPIEIGSLQLSDPQTYFAVTATILLLAIVFLVALRRSPFGAAMDSVRQNPHLARSVGVDVARVRLKAFMLSAPFAALAGALAVPYTQIVTPEVFSVANTVDGLLMVLLGGAQLVVGPVIGAAMFTLIPQAMNLDPNVRILVFSSIIILIMMFAPGGLHQLGVALRDRLGRRTDDDRSR</sequence>